<organism evidence="3 4">
    <name type="scientific">Rathayibacter tritici</name>
    <dbReference type="NCBI Taxonomy" id="33888"/>
    <lineage>
        <taxon>Bacteria</taxon>
        <taxon>Bacillati</taxon>
        <taxon>Actinomycetota</taxon>
        <taxon>Actinomycetes</taxon>
        <taxon>Micrococcales</taxon>
        <taxon>Microbacteriaceae</taxon>
        <taxon>Rathayibacter</taxon>
    </lineage>
</organism>
<dbReference type="AlphaFoldDB" id="A0A160KU87"/>
<gene>
    <name evidence="3" type="ORF">A6122_2320</name>
</gene>
<reference evidence="3 4" key="1">
    <citation type="submission" date="2016-05" db="EMBL/GenBank/DDBJ databases">
        <title>Complete genome sequence of Rathayibacter tritici NCPPB 1953.</title>
        <authorList>
            <person name="Park J."/>
            <person name="Lee H.-H."/>
            <person name="Lee S.-W."/>
            <person name="Seo Y.-S."/>
        </authorList>
    </citation>
    <scope>NUCLEOTIDE SEQUENCE [LARGE SCALE GENOMIC DNA]</scope>
    <source>
        <strain evidence="3 4">NCPPB 1953</strain>
    </source>
</reference>
<keyword evidence="4" id="KW-1185">Reference proteome</keyword>
<name>A0A160KU87_9MICO</name>
<keyword evidence="2" id="KW-0812">Transmembrane</keyword>
<dbReference type="RefSeq" id="WP_237358184.1">
    <property type="nucleotide sequence ID" value="NZ_CP015515.1"/>
</dbReference>
<proteinExistence type="predicted"/>
<keyword evidence="2" id="KW-0472">Membrane</keyword>
<evidence type="ECO:0000313" key="4">
    <source>
        <dbReference type="Proteomes" id="UP000077071"/>
    </source>
</evidence>
<evidence type="ECO:0000256" key="1">
    <source>
        <dbReference type="SAM" id="MobiDB-lite"/>
    </source>
</evidence>
<sequence length="135" mass="14202">MTGSHTKMVPLGFRREPSSGPQRCPITQVAIAVVAPAATTPCARSLRRAEAGEPARTPDPLPLFFSLLTVITAAAPVPVFGELITDPIETVERIDTRLAVLLGGLTFIIATLGIRGALIAYLDEDLEHDSGGSTV</sequence>
<dbReference type="EMBL" id="CP015515">
    <property type="protein sequence ID" value="AND17440.1"/>
    <property type="molecule type" value="Genomic_DNA"/>
</dbReference>
<dbReference type="STRING" id="33888.A6122_2320"/>
<evidence type="ECO:0000313" key="3">
    <source>
        <dbReference type="EMBL" id="AND17440.1"/>
    </source>
</evidence>
<protein>
    <submittedName>
        <fullName evidence="3">Nitrate reductase</fullName>
    </submittedName>
</protein>
<dbReference type="Proteomes" id="UP000077071">
    <property type="component" value="Chromosome"/>
</dbReference>
<accession>A0A160KU87</accession>
<feature type="transmembrane region" description="Helical" evidence="2">
    <location>
        <begin position="97"/>
        <end position="122"/>
    </location>
</feature>
<dbReference type="PATRIC" id="fig|33888.3.peg.2585"/>
<keyword evidence="2" id="KW-1133">Transmembrane helix</keyword>
<feature type="region of interest" description="Disordered" evidence="1">
    <location>
        <begin position="1"/>
        <end position="20"/>
    </location>
</feature>
<evidence type="ECO:0000256" key="2">
    <source>
        <dbReference type="SAM" id="Phobius"/>
    </source>
</evidence>
<dbReference type="KEGG" id="rtn:A6122_2320"/>
<feature type="transmembrane region" description="Helical" evidence="2">
    <location>
        <begin position="63"/>
        <end position="85"/>
    </location>
</feature>